<evidence type="ECO:0000313" key="3">
    <source>
        <dbReference type="Proteomes" id="UP000525078"/>
    </source>
</evidence>
<organism evidence="1 3">
    <name type="scientific">Cannabis sativa</name>
    <name type="common">Hemp</name>
    <name type="synonym">Marijuana</name>
    <dbReference type="NCBI Taxonomy" id="3483"/>
    <lineage>
        <taxon>Eukaryota</taxon>
        <taxon>Viridiplantae</taxon>
        <taxon>Streptophyta</taxon>
        <taxon>Embryophyta</taxon>
        <taxon>Tracheophyta</taxon>
        <taxon>Spermatophyta</taxon>
        <taxon>Magnoliopsida</taxon>
        <taxon>eudicotyledons</taxon>
        <taxon>Gunneridae</taxon>
        <taxon>Pentapetalae</taxon>
        <taxon>rosids</taxon>
        <taxon>fabids</taxon>
        <taxon>Rosales</taxon>
        <taxon>Cannabaceae</taxon>
        <taxon>Cannabis</taxon>
    </lineage>
</organism>
<dbReference type="EMBL" id="JAATIP010000014">
    <property type="protein sequence ID" value="KAF4393382.1"/>
    <property type="molecule type" value="Genomic_DNA"/>
</dbReference>
<keyword evidence="4" id="KW-1185">Reference proteome</keyword>
<evidence type="ECO:0000313" key="1">
    <source>
        <dbReference type="EMBL" id="KAF4393382.1"/>
    </source>
</evidence>
<dbReference type="Proteomes" id="UP000583929">
    <property type="component" value="Unassembled WGS sequence"/>
</dbReference>
<evidence type="ECO:0000313" key="2">
    <source>
        <dbReference type="EMBL" id="KAF4396673.1"/>
    </source>
</evidence>
<comment type="caution">
    <text evidence="1">The sequence shown here is derived from an EMBL/GenBank/DDBJ whole genome shotgun (WGS) entry which is preliminary data.</text>
</comment>
<dbReference type="EMBL" id="JAATIQ010000035">
    <property type="protein sequence ID" value="KAF4396673.1"/>
    <property type="molecule type" value="Genomic_DNA"/>
</dbReference>
<gene>
    <name evidence="1" type="ORF">F8388_023186</name>
    <name evidence="2" type="ORF">G4B88_028987</name>
</gene>
<sequence length="685" mass="76302">MHHSFPRSVGLDGGFRGTDRDINISKSLADSLGSPNDYSIRDTNMREEVNDGIDGDLLILESKRKRIAEDISKRKRKIRPAISFVGKDMRTSLCLQRDVRMDKNIITEHVAEKSDIASNATKIVNNLLCKSMGLPALMRPSSLSRLPPGTINAIPNIMVMMKEPTKLQAVAVSFIHFSPALFNSLCSLFQKHQVGLVEQLPPMPYLPLPSSCASPVSLPCVCTYNLESPTLLNYTIRDRKITCISTVRSNDMFVVDSFGVLTNELLRFGSFEDLNKALSKVLAKFNALNSVLGNLSFSELSIKVLDNIDFTRKILSLEVLDKVVDLETCNKHRATLNNSGFNVMIKVVGLEVLGKIFGKSLGNCDVLCKGLGLEFSLWEVLVTQLIIEILFVFGKFMGVEVHEVLGKIPRSFNVLGKVMGIFDLVGMAYLSLVSMGKALCSFKVLCNFMGKVLCSFKVLVKVLCNFISKVLCSFKVHGKVLCSFKVLSKVLCNFNVLDKVLCSLKVLGKVLCNFSLKLRDFGQGFVHLQGSGKGFLHLQGSGQGFVRLQRPGQGFVQLQRPGQGFVQLDPRPEHVNALHDMVMGNFNVLSKQILCMQVLDERQVTDNVNAWKKLVISDRRSMIPYNGLWVDTTSQNIIIVYVPSYMSVSEELRLHNASEMSVENLMDSLSNSQLWMMVEQMQCNL</sequence>
<proteinExistence type="predicted"/>
<dbReference type="Proteomes" id="UP000525078">
    <property type="component" value="Unassembled WGS sequence"/>
</dbReference>
<name>A0A7J6HDL9_CANSA</name>
<dbReference type="AlphaFoldDB" id="A0A7J6HDL9"/>
<protein>
    <submittedName>
        <fullName evidence="1">Uncharacterized protein</fullName>
    </submittedName>
</protein>
<evidence type="ECO:0000313" key="4">
    <source>
        <dbReference type="Proteomes" id="UP000583929"/>
    </source>
</evidence>
<accession>A0A7J6HDL9</accession>
<reference evidence="3 4" key="1">
    <citation type="journal article" date="2020" name="bioRxiv">
        <title>Sequence and annotation of 42 cannabis genomes reveals extensive copy number variation in cannabinoid synthesis and pathogen resistance genes.</title>
        <authorList>
            <person name="Mckernan K.J."/>
            <person name="Helbert Y."/>
            <person name="Kane L.T."/>
            <person name="Ebling H."/>
            <person name="Zhang L."/>
            <person name="Liu B."/>
            <person name="Eaton Z."/>
            <person name="Mclaughlin S."/>
            <person name="Kingan S."/>
            <person name="Baybayan P."/>
            <person name="Concepcion G."/>
            <person name="Jordan M."/>
            <person name="Riva A."/>
            <person name="Barbazuk W."/>
            <person name="Harkins T."/>
        </authorList>
    </citation>
    <scope>NUCLEOTIDE SEQUENCE [LARGE SCALE GENOMIC DNA]</scope>
    <source>
        <strain evidence="3 4">cv. Jamaican Lion 4</strain>
        <strain evidence="2">Father</strain>
        <strain evidence="1">Mother</strain>
        <tissue evidence="1">Leaf</tissue>
    </source>
</reference>